<reference evidence="1 2" key="1">
    <citation type="submission" date="2018-05" db="EMBL/GenBank/DDBJ databases">
        <title>Marinilabilia rubrum sp. nov., isolated from saltern sediment.</title>
        <authorList>
            <person name="Zhang R."/>
        </authorList>
    </citation>
    <scope>NUCLEOTIDE SEQUENCE [LARGE SCALE GENOMIC DNA]</scope>
    <source>
        <strain evidence="1 2">WTE16</strain>
    </source>
</reference>
<dbReference type="AlphaFoldDB" id="A0A2U2B395"/>
<comment type="caution">
    <text evidence="1">The sequence shown here is derived from an EMBL/GenBank/DDBJ whole genome shotgun (WGS) entry which is preliminary data.</text>
</comment>
<name>A0A2U2B395_9BACT</name>
<organism evidence="1 2">
    <name type="scientific">Marinilabilia rubra</name>
    <dbReference type="NCBI Taxonomy" id="2162893"/>
    <lineage>
        <taxon>Bacteria</taxon>
        <taxon>Pseudomonadati</taxon>
        <taxon>Bacteroidota</taxon>
        <taxon>Bacteroidia</taxon>
        <taxon>Marinilabiliales</taxon>
        <taxon>Marinilabiliaceae</taxon>
        <taxon>Marinilabilia</taxon>
    </lineage>
</organism>
<dbReference type="InterPro" id="IPR011250">
    <property type="entry name" value="OMP/PagP_B-barrel"/>
</dbReference>
<protein>
    <recommendedName>
        <fullName evidence="3">Outer membrane protein beta-barrel domain-containing protein</fullName>
    </recommendedName>
</protein>
<dbReference type="SUPFAM" id="SSF56925">
    <property type="entry name" value="OMPA-like"/>
    <property type="match status" value="1"/>
</dbReference>
<evidence type="ECO:0008006" key="3">
    <source>
        <dbReference type="Google" id="ProtNLM"/>
    </source>
</evidence>
<keyword evidence="2" id="KW-1185">Reference proteome</keyword>
<dbReference type="OrthoDB" id="1116652at2"/>
<dbReference type="RefSeq" id="WP_109266315.1">
    <property type="nucleotide sequence ID" value="NZ_QEWP01000035.1"/>
</dbReference>
<accession>A0A2U2B395</accession>
<proteinExistence type="predicted"/>
<gene>
    <name evidence="1" type="ORF">DDZ16_20280</name>
</gene>
<sequence length="194" mass="21751">MRTLLLITALFFSITIYGQENTTHRKGLTFKIGTRYLGWTDVSIPNPEDYDEEIVFSDDGHYGKSLRVYTGYFVSPKLSLSLGFGLDRYEGYGANTAPLILQGNYYLSPNKNSFFASAEVGTQIVFAKGSTNNTGSTDAGHVYALMLGKEISFSDKTGLNIYLGYNFQRSNNEGFYHEKINRKSFILGVDFVIF</sequence>
<evidence type="ECO:0000313" key="1">
    <source>
        <dbReference type="EMBL" id="PWD97535.1"/>
    </source>
</evidence>
<dbReference type="EMBL" id="QEWP01000035">
    <property type="protein sequence ID" value="PWD97535.1"/>
    <property type="molecule type" value="Genomic_DNA"/>
</dbReference>
<evidence type="ECO:0000313" key="2">
    <source>
        <dbReference type="Proteomes" id="UP000244956"/>
    </source>
</evidence>
<dbReference type="Proteomes" id="UP000244956">
    <property type="component" value="Unassembled WGS sequence"/>
</dbReference>